<dbReference type="OrthoDB" id="5371510at2759"/>
<evidence type="ECO:0000313" key="3">
    <source>
        <dbReference type="Proteomes" id="UP000887229"/>
    </source>
</evidence>
<dbReference type="EMBL" id="MU251242">
    <property type="protein sequence ID" value="KAG9259244.1"/>
    <property type="molecule type" value="Genomic_DNA"/>
</dbReference>
<dbReference type="AlphaFoldDB" id="A0A9P8CTJ7"/>
<organism evidence="2 3">
    <name type="scientific">Emericellopsis atlantica</name>
    <dbReference type="NCBI Taxonomy" id="2614577"/>
    <lineage>
        <taxon>Eukaryota</taxon>
        <taxon>Fungi</taxon>
        <taxon>Dikarya</taxon>
        <taxon>Ascomycota</taxon>
        <taxon>Pezizomycotina</taxon>
        <taxon>Sordariomycetes</taxon>
        <taxon>Hypocreomycetidae</taxon>
        <taxon>Hypocreales</taxon>
        <taxon>Bionectriaceae</taxon>
        <taxon>Emericellopsis</taxon>
    </lineage>
</organism>
<reference evidence="2" key="1">
    <citation type="journal article" date="2021" name="IMA Fungus">
        <title>Genomic characterization of three marine fungi, including Emericellopsis atlantica sp. nov. with signatures of a generalist lifestyle and marine biomass degradation.</title>
        <authorList>
            <person name="Hagestad O.C."/>
            <person name="Hou L."/>
            <person name="Andersen J.H."/>
            <person name="Hansen E.H."/>
            <person name="Altermark B."/>
            <person name="Li C."/>
            <person name="Kuhnert E."/>
            <person name="Cox R.J."/>
            <person name="Crous P.W."/>
            <person name="Spatafora J.W."/>
            <person name="Lail K."/>
            <person name="Amirebrahimi M."/>
            <person name="Lipzen A."/>
            <person name="Pangilinan J."/>
            <person name="Andreopoulos W."/>
            <person name="Hayes R.D."/>
            <person name="Ng V."/>
            <person name="Grigoriev I.V."/>
            <person name="Jackson S.A."/>
            <person name="Sutton T.D.S."/>
            <person name="Dobson A.D.W."/>
            <person name="Rama T."/>
        </authorList>
    </citation>
    <scope>NUCLEOTIDE SEQUENCE</scope>
    <source>
        <strain evidence="2">TS7</strain>
    </source>
</reference>
<feature type="region of interest" description="Disordered" evidence="1">
    <location>
        <begin position="27"/>
        <end position="58"/>
    </location>
</feature>
<dbReference type="Proteomes" id="UP000887229">
    <property type="component" value="Unassembled WGS sequence"/>
</dbReference>
<feature type="region of interest" description="Disordered" evidence="1">
    <location>
        <begin position="1"/>
        <end position="20"/>
    </location>
</feature>
<evidence type="ECO:0000256" key="1">
    <source>
        <dbReference type="SAM" id="MobiDB-lite"/>
    </source>
</evidence>
<protein>
    <submittedName>
        <fullName evidence="2">Uncharacterized protein</fullName>
    </submittedName>
</protein>
<evidence type="ECO:0000313" key="2">
    <source>
        <dbReference type="EMBL" id="KAG9259244.1"/>
    </source>
</evidence>
<comment type="caution">
    <text evidence="2">The sequence shown here is derived from an EMBL/GenBank/DDBJ whole genome shotgun (WGS) entry which is preliminary data.</text>
</comment>
<gene>
    <name evidence="2" type="ORF">F5Z01DRAFT_32678</name>
</gene>
<keyword evidence="3" id="KW-1185">Reference proteome</keyword>
<proteinExistence type="predicted"/>
<accession>A0A9P8CTJ7</accession>
<feature type="region of interest" description="Disordered" evidence="1">
    <location>
        <begin position="108"/>
        <end position="128"/>
    </location>
</feature>
<dbReference type="RefSeq" id="XP_046123168.1">
    <property type="nucleotide sequence ID" value="XM_046259063.1"/>
</dbReference>
<feature type="region of interest" description="Disordered" evidence="1">
    <location>
        <begin position="855"/>
        <end position="880"/>
    </location>
</feature>
<name>A0A9P8CTJ7_9HYPO</name>
<sequence length="880" mass="98314">MSDPGLTYNGWKSPERPAWSTDAFMAIDEEQQKPGGDTAAPKPIPNASTSYEDAPPTYELTESQTREFIRTGQLPLNTAAVDDGLRASLEDDGQLSLWERKDNAFASSGGNDGFSQAQSHNSRTAHSAADDTIQFPHITLGEGDVLVFVDVPKTKVDSRPATTCIGVAPCNQSFRVHSEKLLALRDSKFPAMLDNEIYQARVRRRRKLDPEQYPGIHYFLDMTPPVEGDDLVFQMMSLSLPQGIMDWWSADLFHGVDSQLVRGHDDLCSCFRDRHLADQKQAQRRLVNTKTLGMTEDERALYLESVGMTEDDLLPAKPPLTLPPSVTDLERLRARGATEVINTPSWFQIPDYCPFRHCNSIIRLFMIIEDKPVELKSAARVWTMVGISKIMDCPSVVSTHVAGWVLSNPRFIEVLPEEAFEIGFALQLPQVTLAAYRILVNELALEEAADDSRLTARSRLTIFGRRKREISDDEQSNLIEHAARAFIERVNSNLAWLQSPSLFDHLDIPQWAHLHKMKRLLELEDDGTFDAAKKALCKLMDALAHKASHAVEILVRCGAYGREANAQWDEDRAAVLTPQAFRPIQEIMLTLNTTQRLLLPSFYHDLERRLKTMYPGMDSLHPDSRHQHFLLGDVVRELNKLVQAQPDRRHREEWNSVFAPGLNNLRLAVPLLDMERFGDEVEYALKPIVRSWKRGDLGDKDAMPQLNITRHLLLALTHNELKFLPLWAGGNNDGTGGVFGSYVPPTDMGPNGPGPAFHTGCTIPSGPPSLSESLLDEITAFNIKGSTTAGSVDVHDSISTVYRPEKVIVADSSIASESTSGMESEYDRARFEIPAEHQNMGQAVELMVDSMDCSDDTATIGADSDSDHSLDDFEEARMHK</sequence>
<feature type="compositionally biased region" description="Basic and acidic residues" evidence="1">
    <location>
        <begin position="865"/>
        <end position="880"/>
    </location>
</feature>
<dbReference type="GeneID" id="70289966"/>
<feature type="compositionally biased region" description="Polar residues" evidence="1">
    <location>
        <begin position="108"/>
        <end position="125"/>
    </location>
</feature>